<dbReference type="OrthoDB" id="9802553at2"/>
<feature type="domain" description="Flagellar hook-associated protein FlgK helical" evidence="9">
    <location>
        <begin position="97"/>
        <end position="314"/>
    </location>
</feature>
<dbReference type="InterPro" id="IPR001444">
    <property type="entry name" value="Flag_bb_rod_N"/>
</dbReference>
<evidence type="ECO:0000256" key="3">
    <source>
        <dbReference type="ARBA" id="ARBA00009677"/>
    </source>
</evidence>
<feature type="domain" description="Flagellar basal body rod protein N-terminal" evidence="7">
    <location>
        <begin position="8"/>
        <end position="38"/>
    </location>
</feature>
<dbReference type="SUPFAM" id="SSF64518">
    <property type="entry name" value="Phase 1 flagellin"/>
    <property type="match status" value="1"/>
</dbReference>
<organism evidence="10 11">
    <name type="scientific">Anaerobium acetethylicum</name>
    <dbReference type="NCBI Taxonomy" id="1619234"/>
    <lineage>
        <taxon>Bacteria</taxon>
        <taxon>Bacillati</taxon>
        <taxon>Bacillota</taxon>
        <taxon>Clostridia</taxon>
        <taxon>Lachnospirales</taxon>
        <taxon>Lachnospiraceae</taxon>
        <taxon>Anaerobium</taxon>
    </lineage>
</organism>
<dbReference type="GO" id="GO:0044780">
    <property type="term" value="P:bacterial-type flagellum assembly"/>
    <property type="evidence" value="ECO:0007669"/>
    <property type="project" value="InterPro"/>
</dbReference>
<dbReference type="GO" id="GO:0009424">
    <property type="term" value="C:bacterial-type flagellum hook"/>
    <property type="evidence" value="ECO:0007669"/>
    <property type="project" value="InterPro"/>
</dbReference>
<gene>
    <name evidence="10" type="ORF">SAMN05421730_101413</name>
</gene>
<evidence type="ECO:0000313" key="10">
    <source>
        <dbReference type="EMBL" id="SCP97810.1"/>
    </source>
</evidence>
<keyword evidence="10" id="KW-0966">Cell projection</keyword>
<dbReference type="AlphaFoldDB" id="A0A1D3TUQ2"/>
<comment type="subcellular location">
    <subcellularLocation>
        <location evidence="1">Bacterial flagellum</location>
    </subcellularLocation>
    <subcellularLocation>
        <location evidence="2">Secreted</location>
    </subcellularLocation>
</comment>
<keyword evidence="10" id="KW-0969">Cilium</keyword>
<dbReference type="STRING" id="1619234.SAMN05421730_101413"/>
<dbReference type="InterPro" id="IPR002371">
    <property type="entry name" value="FlgK"/>
</dbReference>
<dbReference type="GO" id="GO:0005198">
    <property type="term" value="F:structural molecule activity"/>
    <property type="evidence" value="ECO:0007669"/>
    <property type="project" value="InterPro"/>
</dbReference>
<keyword evidence="5" id="KW-0964">Secreted</keyword>
<proteinExistence type="inferred from homology"/>
<evidence type="ECO:0000256" key="5">
    <source>
        <dbReference type="ARBA" id="ARBA00022525"/>
    </source>
</evidence>
<dbReference type="Pfam" id="PF00460">
    <property type="entry name" value="Flg_bb_rod"/>
    <property type="match status" value="1"/>
</dbReference>
<sequence>MASTFFGLNIASSGLYTYQTALNTTGNNIANVQTEGYTRQEAVQKASEAIRTSQKYGTLGSGVETTEIRQIRNLYYDVKYWNNSTSLGEYSTKSYYMAQIEDYFEEVNKDGFTAAFDEMFNSLEEVSKNASDVSVRNQFINSAETLAEYFNSLSTGLGNIQKDCNEEIKNKVSQINTFAQEIASLNKQINVVELTGENANDLRDQRALLADRISEIVPIEVKEGRMAESSPGVGETGATTYEITISGQSLVDTFEYNTLETVPRETRVNQSDMDGLYDIQWSNGLDYSMSGTGVGGGLKALTDIRDGNNADNFTGKIGAFGSAPAEDGQAGTVTTVRIEGTGFTDINKATLPETGTIVLKNKEYTYSSFSYDSASQTYTFTLTETVDNASQAAMQGRDAKVGEAVDYLGIPYYMSQLNEFVRAFAGEFNKIHQTGQDLNGSQGGIFFTGEDALDSTREYGLTVQAGENGTTYSSKDDSLYRLTAANFTVSAKLLEDPKLLASTTDLSQGINGNDVVEKLLKLKSDTVMFRGGYASEFLQSVLSDIAVDAQKADSFEANYSNISKSIVKQRLSVSGVDSDEEALNLVKYQNAYNLNAKMITVMSEIYDKLINETGV</sequence>
<dbReference type="PANTHER" id="PTHR30033">
    <property type="entry name" value="FLAGELLAR HOOK-ASSOCIATED PROTEIN 1"/>
    <property type="match status" value="1"/>
</dbReference>
<comment type="similarity">
    <text evidence="3">Belongs to the flagella basal body rod proteins family.</text>
</comment>
<dbReference type="NCBIfam" id="TIGR02492">
    <property type="entry name" value="flgK_ends"/>
    <property type="match status" value="1"/>
</dbReference>
<keyword evidence="10" id="KW-0282">Flagellum</keyword>
<feature type="domain" description="Flagellar basal-body/hook protein C-terminal" evidence="8">
    <location>
        <begin position="569"/>
        <end position="611"/>
    </location>
</feature>
<keyword evidence="6" id="KW-0975">Bacterial flagellum</keyword>
<name>A0A1D3TUQ2_9FIRM</name>
<evidence type="ECO:0000313" key="11">
    <source>
        <dbReference type="Proteomes" id="UP000199315"/>
    </source>
</evidence>
<evidence type="ECO:0000259" key="7">
    <source>
        <dbReference type="Pfam" id="PF00460"/>
    </source>
</evidence>
<dbReference type="EMBL" id="FMKA01000014">
    <property type="protein sequence ID" value="SCP97810.1"/>
    <property type="molecule type" value="Genomic_DNA"/>
</dbReference>
<dbReference type="PANTHER" id="PTHR30033:SF1">
    <property type="entry name" value="FLAGELLAR HOOK-ASSOCIATED PROTEIN 1"/>
    <property type="match status" value="1"/>
</dbReference>
<evidence type="ECO:0000256" key="1">
    <source>
        <dbReference type="ARBA" id="ARBA00004365"/>
    </source>
</evidence>
<feature type="domain" description="Flagellar hook-associated protein FlgK helical" evidence="9">
    <location>
        <begin position="356"/>
        <end position="447"/>
    </location>
</feature>
<dbReference type="Pfam" id="PF22638">
    <property type="entry name" value="FlgK_D1"/>
    <property type="match status" value="2"/>
</dbReference>
<keyword evidence="11" id="KW-1185">Reference proteome</keyword>
<dbReference type="GO" id="GO:0005576">
    <property type="term" value="C:extracellular region"/>
    <property type="evidence" value="ECO:0007669"/>
    <property type="project" value="UniProtKB-SubCell"/>
</dbReference>
<evidence type="ECO:0000259" key="9">
    <source>
        <dbReference type="Pfam" id="PF22638"/>
    </source>
</evidence>
<evidence type="ECO:0000256" key="2">
    <source>
        <dbReference type="ARBA" id="ARBA00004613"/>
    </source>
</evidence>
<evidence type="ECO:0000256" key="6">
    <source>
        <dbReference type="ARBA" id="ARBA00023143"/>
    </source>
</evidence>
<protein>
    <recommendedName>
        <fullName evidence="4">Flagellar hook-associated protein 1</fullName>
    </recommendedName>
</protein>
<dbReference type="RefSeq" id="WP_091234302.1">
    <property type="nucleotide sequence ID" value="NZ_FMKA01000014.1"/>
</dbReference>
<reference evidence="10 11" key="1">
    <citation type="submission" date="2016-09" db="EMBL/GenBank/DDBJ databases">
        <authorList>
            <person name="Capua I."/>
            <person name="De Benedictis P."/>
            <person name="Joannis T."/>
            <person name="Lombin L.H."/>
            <person name="Cattoli G."/>
        </authorList>
    </citation>
    <scope>NUCLEOTIDE SEQUENCE [LARGE SCALE GENOMIC DNA]</scope>
    <source>
        <strain evidence="10 11">GluBS11</strain>
    </source>
</reference>
<accession>A0A1D3TUQ2</accession>
<evidence type="ECO:0000256" key="4">
    <source>
        <dbReference type="ARBA" id="ARBA00016244"/>
    </source>
</evidence>
<dbReference type="InterPro" id="IPR010930">
    <property type="entry name" value="Flg_bb/hook_C_dom"/>
</dbReference>
<dbReference type="PRINTS" id="PR01005">
    <property type="entry name" value="FLGHOOKAP1"/>
</dbReference>
<evidence type="ECO:0000259" key="8">
    <source>
        <dbReference type="Pfam" id="PF06429"/>
    </source>
</evidence>
<dbReference type="Proteomes" id="UP000199315">
    <property type="component" value="Unassembled WGS sequence"/>
</dbReference>
<dbReference type="InterPro" id="IPR053927">
    <property type="entry name" value="FlgK_helical"/>
</dbReference>
<dbReference type="Pfam" id="PF06429">
    <property type="entry name" value="Flg_bbr_C"/>
    <property type="match status" value="1"/>
</dbReference>